<dbReference type="RefSeq" id="WP_068401762.1">
    <property type="nucleotide sequence ID" value="NZ_CP014504.1"/>
</dbReference>
<evidence type="ECO:0000313" key="2">
    <source>
        <dbReference type="EMBL" id="AMP99526.1"/>
    </source>
</evidence>
<dbReference type="SUPFAM" id="SSF54427">
    <property type="entry name" value="NTF2-like"/>
    <property type="match status" value="1"/>
</dbReference>
<gene>
    <name evidence="2" type="ORF">AY601_2640</name>
</gene>
<accession>A0A127VDS4</accession>
<dbReference type="KEGG" id="pcm:AY601_2640"/>
<dbReference type="PATRIC" id="fig|188932.3.peg.2752"/>
<organism evidence="2 3">
    <name type="scientific">Pedobacter cryoconitis</name>
    <dbReference type="NCBI Taxonomy" id="188932"/>
    <lineage>
        <taxon>Bacteria</taxon>
        <taxon>Pseudomonadati</taxon>
        <taxon>Bacteroidota</taxon>
        <taxon>Sphingobacteriia</taxon>
        <taxon>Sphingobacteriales</taxon>
        <taxon>Sphingobacteriaceae</taxon>
        <taxon>Pedobacter</taxon>
    </lineage>
</organism>
<dbReference type="Pfam" id="PF12680">
    <property type="entry name" value="SnoaL_2"/>
    <property type="match status" value="1"/>
</dbReference>
<dbReference type="Proteomes" id="UP000071561">
    <property type="component" value="Chromosome"/>
</dbReference>
<dbReference type="Gene3D" id="3.10.450.50">
    <property type="match status" value="1"/>
</dbReference>
<protein>
    <recommendedName>
        <fullName evidence="1">SnoaL-like domain-containing protein</fullName>
    </recommendedName>
</protein>
<proteinExistence type="predicted"/>
<dbReference type="EMBL" id="CP014504">
    <property type="protein sequence ID" value="AMP99526.1"/>
    <property type="molecule type" value="Genomic_DNA"/>
</dbReference>
<dbReference type="InterPro" id="IPR037401">
    <property type="entry name" value="SnoaL-like"/>
</dbReference>
<dbReference type="InterPro" id="IPR032710">
    <property type="entry name" value="NTF2-like_dom_sf"/>
</dbReference>
<reference evidence="2 3" key="1">
    <citation type="submission" date="2016-03" db="EMBL/GenBank/DDBJ databases">
        <title>Complete genome sequence of Pedobacter cryoconitis PAMC 27485.</title>
        <authorList>
            <person name="Lee J."/>
            <person name="Kim O.-S."/>
        </authorList>
    </citation>
    <scope>NUCLEOTIDE SEQUENCE [LARGE SCALE GENOMIC DNA]</scope>
    <source>
        <strain evidence="2 3">PAMC 27485</strain>
    </source>
</reference>
<feature type="domain" description="SnoaL-like" evidence="1">
    <location>
        <begin position="15"/>
        <end position="118"/>
    </location>
</feature>
<evidence type="ECO:0000313" key="3">
    <source>
        <dbReference type="Proteomes" id="UP000071561"/>
    </source>
</evidence>
<evidence type="ECO:0000259" key="1">
    <source>
        <dbReference type="Pfam" id="PF12680"/>
    </source>
</evidence>
<name>A0A127VDS4_9SPHI</name>
<dbReference type="AlphaFoldDB" id="A0A127VDS4"/>
<sequence length="149" mass="17159">MKLENTTDQQILLNLLNAFNKGTEAVLSLFAPMATVEYPYARSLGSAYQLTMDDYRKHLDNILGDMPDIIFTGLTVYPLNEPDSYWAEFHGETTVPATGALYQQDYVVNFRLENGKFIYYKEYWNVLPVLKTLMGKEQAQQIIDKPIIY</sequence>
<keyword evidence="3" id="KW-1185">Reference proteome</keyword>
<dbReference type="OrthoDB" id="2083380at2"/>